<sequence length="172" mass="18745">MPAHLIDINDPSIPKNCLLFYGWVKTDRVNNKGGGGGTIDDTAKSYGWGDERKKGGGAAPTTKLDENHTTDSLSRVALEHRQDVVYVGCRSLISVPFDIAARWSFTRLDKSTGGRFARPPTPCRPKPAGAHPSVNAPVDCEGIRKKKESNVGFIPSRGGARVWGWRGVKYLI</sequence>
<dbReference type="AlphaFoldDB" id="A0A834J0Q7"/>
<keyword evidence="3" id="KW-1185">Reference proteome</keyword>
<protein>
    <submittedName>
        <fullName evidence="2">Uncharacterized protein</fullName>
    </submittedName>
</protein>
<comment type="caution">
    <text evidence="2">The sequence shown here is derived from an EMBL/GenBank/DDBJ whole genome shotgun (WGS) entry which is preliminary data.</text>
</comment>
<evidence type="ECO:0000256" key="1">
    <source>
        <dbReference type="SAM" id="MobiDB-lite"/>
    </source>
</evidence>
<feature type="region of interest" description="Disordered" evidence="1">
    <location>
        <begin position="45"/>
        <end position="68"/>
    </location>
</feature>
<evidence type="ECO:0000313" key="3">
    <source>
        <dbReference type="Proteomes" id="UP000625711"/>
    </source>
</evidence>
<dbReference type="EMBL" id="JAACXV010000077">
    <property type="protein sequence ID" value="KAF7284442.1"/>
    <property type="molecule type" value="Genomic_DNA"/>
</dbReference>
<name>A0A834J0Q7_RHYFE</name>
<gene>
    <name evidence="2" type="ORF">GWI33_022036</name>
</gene>
<dbReference type="Proteomes" id="UP000625711">
    <property type="component" value="Unassembled WGS sequence"/>
</dbReference>
<organism evidence="2 3">
    <name type="scientific">Rhynchophorus ferrugineus</name>
    <name type="common">Red palm weevil</name>
    <name type="synonym">Curculio ferrugineus</name>
    <dbReference type="NCBI Taxonomy" id="354439"/>
    <lineage>
        <taxon>Eukaryota</taxon>
        <taxon>Metazoa</taxon>
        <taxon>Ecdysozoa</taxon>
        <taxon>Arthropoda</taxon>
        <taxon>Hexapoda</taxon>
        <taxon>Insecta</taxon>
        <taxon>Pterygota</taxon>
        <taxon>Neoptera</taxon>
        <taxon>Endopterygota</taxon>
        <taxon>Coleoptera</taxon>
        <taxon>Polyphaga</taxon>
        <taxon>Cucujiformia</taxon>
        <taxon>Curculionidae</taxon>
        <taxon>Dryophthorinae</taxon>
        <taxon>Rhynchophorus</taxon>
    </lineage>
</organism>
<feature type="region of interest" description="Disordered" evidence="1">
    <location>
        <begin position="114"/>
        <end position="137"/>
    </location>
</feature>
<accession>A0A834J0Q7</accession>
<proteinExistence type="predicted"/>
<reference evidence="2" key="1">
    <citation type="submission" date="2020-08" db="EMBL/GenBank/DDBJ databases">
        <title>Genome sequencing and assembly of the red palm weevil Rhynchophorus ferrugineus.</title>
        <authorList>
            <person name="Dias G.B."/>
            <person name="Bergman C.M."/>
            <person name="Manee M."/>
        </authorList>
    </citation>
    <scope>NUCLEOTIDE SEQUENCE</scope>
    <source>
        <strain evidence="2">AA-2017</strain>
        <tissue evidence="2">Whole larva</tissue>
    </source>
</reference>
<evidence type="ECO:0000313" key="2">
    <source>
        <dbReference type="EMBL" id="KAF7284442.1"/>
    </source>
</evidence>